<keyword evidence="3" id="KW-1185">Reference proteome</keyword>
<dbReference type="EMBL" id="JBIRYL010000004">
    <property type="protein sequence ID" value="MFI2231811.1"/>
    <property type="molecule type" value="Genomic_DNA"/>
</dbReference>
<evidence type="ECO:0000313" key="2">
    <source>
        <dbReference type="EMBL" id="MFI2231811.1"/>
    </source>
</evidence>
<dbReference type="InterPro" id="IPR030395">
    <property type="entry name" value="GP_PDE_dom"/>
</dbReference>
<protein>
    <recommendedName>
        <fullName evidence="1">GP-PDE domain-containing protein</fullName>
    </recommendedName>
</protein>
<gene>
    <name evidence="2" type="ORF">ACH49Z_18375</name>
</gene>
<dbReference type="InterPro" id="IPR017946">
    <property type="entry name" value="PLC-like_Pdiesterase_TIM-brl"/>
</dbReference>
<dbReference type="RefSeq" id="WP_397063195.1">
    <property type="nucleotide sequence ID" value="NZ_JBIRYL010000004.1"/>
</dbReference>
<name>A0ABW7W2I5_9NOCA</name>
<dbReference type="PROSITE" id="PS51704">
    <property type="entry name" value="GP_PDE"/>
    <property type="match status" value="1"/>
</dbReference>
<reference evidence="2 3" key="1">
    <citation type="submission" date="2024-10" db="EMBL/GenBank/DDBJ databases">
        <title>The Natural Products Discovery Center: Release of the First 8490 Sequenced Strains for Exploring Actinobacteria Biosynthetic Diversity.</title>
        <authorList>
            <person name="Kalkreuter E."/>
            <person name="Kautsar S.A."/>
            <person name="Yang D."/>
            <person name="Bader C.D."/>
            <person name="Teijaro C.N."/>
            <person name="Fluegel L."/>
            <person name="Davis C.M."/>
            <person name="Simpson J.R."/>
            <person name="Lauterbach L."/>
            <person name="Steele A.D."/>
            <person name="Gui C."/>
            <person name="Meng S."/>
            <person name="Li G."/>
            <person name="Viehrig K."/>
            <person name="Ye F."/>
            <person name="Su P."/>
            <person name="Kiefer A.F."/>
            <person name="Nichols A."/>
            <person name="Cepeda A.J."/>
            <person name="Yan W."/>
            <person name="Fan B."/>
            <person name="Jiang Y."/>
            <person name="Adhikari A."/>
            <person name="Zheng C.-J."/>
            <person name="Schuster L."/>
            <person name="Cowan T.M."/>
            <person name="Smanski M.J."/>
            <person name="Chevrette M.G."/>
            <person name="De Carvalho L.P.S."/>
            <person name="Shen B."/>
        </authorList>
    </citation>
    <scope>NUCLEOTIDE SEQUENCE [LARGE SCALE GENOMIC DNA]</scope>
    <source>
        <strain evidence="2 3">NPDC019377</strain>
    </source>
</reference>
<evidence type="ECO:0000259" key="1">
    <source>
        <dbReference type="PROSITE" id="PS51704"/>
    </source>
</evidence>
<evidence type="ECO:0000313" key="3">
    <source>
        <dbReference type="Proteomes" id="UP001611494"/>
    </source>
</evidence>
<dbReference type="SUPFAM" id="SSF51695">
    <property type="entry name" value="PLC-like phosphodiesterases"/>
    <property type="match status" value="1"/>
</dbReference>
<dbReference type="Proteomes" id="UP001611494">
    <property type="component" value="Unassembled WGS sequence"/>
</dbReference>
<proteinExistence type="predicted"/>
<comment type="caution">
    <text evidence="2">The sequence shown here is derived from an EMBL/GenBank/DDBJ whole genome shotgun (WGS) entry which is preliminary data.</text>
</comment>
<feature type="domain" description="GP-PDE" evidence="1">
    <location>
        <begin position="1"/>
        <end position="37"/>
    </location>
</feature>
<accession>A0ABW7W2I5</accession>
<dbReference type="Gene3D" id="3.20.20.190">
    <property type="entry name" value="Phosphatidylinositol (PI) phosphodiesterase"/>
    <property type="match status" value="1"/>
</dbReference>
<organism evidence="2 3">
    <name type="scientific">Nocardia testacea</name>
    <dbReference type="NCBI Taxonomy" id="248551"/>
    <lineage>
        <taxon>Bacteria</taxon>
        <taxon>Bacillati</taxon>
        <taxon>Actinomycetota</taxon>
        <taxon>Actinomycetes</taxon>
        <taxon>Mycobacteriales</taxon>
        <taxon>Nocardiaceae</taxon>
        <taxon>Nocardia</taxon>
    </lineage>
</organism>
<sequence length="51" mass="5421">MRVLPWTVGDPATTNALIDLDVDGLITGRPDVLRTVPVGHDHPLPPAASRP</sequence>